<protein>
    <submittedName>
        <fullName evidence="1">Uncharacterized protein</fullName>
    </submittedName>
</protein>
<evidence type="ECO:0000313" key="1">
    <source>
        <dbReference type="EMBL" id="OAA65122.1"/>
    </source>
</evidence>
<gene>
    <name evidence="1" type="ORF">LEL_10569</name>
</gene>
<accession>A0A162J821</accession>
<sequence length="438" mass="50472">MAVSHDRQRQLKKHQRKPCACFIADAYFEDPIPLQVWASRHYGAKYWQTRHREHLPDVDTEYQLPNGQQTFLTHWELFCNYVVHPTHKLRAILDGVIYMATRTTGCGVEDLREDALALFNHEVDGEKARRDLEAVLQAEYPCEVKLPLARSDPPRLFFAAEGSEMPGLPDLVARIVHRHNEKKEKLEDLRTLNGFIQSWIRSCVLSGHPKQQVVELLEGATYLTTAYTSTRGTMQELCGELRRRVYSAMPIRGRYIGVGQLNTELGSQFFEAFIDSGARRAELNWTAMPARQTGLDWDTTMHARLYMPPEWLTSWSAGLHIMVIVVHDEFKDRLSGLLPDLDGMARQDGSRHPSTETDFIRHRRHRDLEDNLGSKLMERVRQTQLPWTQALTWDRMGDHTVIKVLTRDTIVDDFRHDAAYACGTAVFGGANDMIPYWF</sequence>
<organism evidence="1 2">
    <name type="scientific">Akanthomyces lecanii RCEF 1005</name>
    <dbReference type="NCBI Taxonomy" id="1081108"/>
    <lineage>
        <taxon>Eukaryota</taxon>
        <taxon>Fungi</taxon>
        <taxon>Dikarya</taxon>
        <taxon>Ascomycota</taxon>
        <taxon>Pezizomycotina</taxon>
        <taxon>Sordariomycetes</taxon>
        <taxon>Hypocreomycetidae</taxon>
        <taxon>Hypocreales</taxon>
        <taxon>Cordycipitaceae</taxon>
        <taxon>Akanthomyces</taxon>
        <taxon>Cordyceps confragosa</taxon>
    </lineage>
</organism>
<reference evidence="1 2" key="1">
    <citation type="journal article" date="2016" name="Genome Biol. Evol.">
        <title>Divergent and convergent evolution of fungal pathogenicity.</title>
        <authorList>
            <person name="Shang Y."/>
            <person name="Xiao G."/>
            <person name="Zheng P."/>
            <person name="Cen K."/>
            <person name="Zhan S."/>
            <person name="Wang C."/>
        </authorList>
    </citation>
    <scope>NUCLEOTIDE SEQUENCE [LARGE SCALE GENOMIC DNA]</scope>
    <source>
        <strain evidence="1 2">RCEF 1005</strain>
    </source>
</reference>
<proteinExistence type="predicted"/>
<dbReference type="AlphaFoldDB" id="A0A162J821"/>
<dbReference type="OrthoDB" id="10479518at2759"/>
<evidence type="ECO:0000313" key="2">
    <source>
        <dbReference type="Proteomes" id="UP000076881"/>
    </source>
</evidence>
<dbReference type="Proteomes" id="UP000076881">
    <property type="component" value="Unassembled WGS sequence"/>
</dbReference>
<name>A0A162J821_CORDF</name>
<comment type="caution">
    <text evidence="1">The sequence shown here is derived from an EMBL/GenBank/DDBJ whole genome shotgun (WGS) entry which is preliminary data.</text>
</comment>
<keyword evidence="2" id="KW-1185">Reference proteome</keyword>
<dbReference type="EMBL" id="AZHF01000014">
    <property type="protein sequence ID" value="OAA65122.1"/>
    <property type="molecule type" value="Genomic_DNA"/>
</dbReference>